<name>M5P3E5_9BACI</name>
<reference evidence="1 2" key="1">
    <citation type="journal article" date="2013" name="Genome Announc.">
        <title>Draft Whole-Genome Sequence of Bacillus sonorensis Strain L12, a Source of Nonribosomal Lipopeptides.</title>
        <authorList>
            <person name="Adimpong D.B."/>
            <person name="Sorensen K.I."/>
            <person name="Nielsen D.S."/>
            <person name="Thorsen L."/>
            <person name="Rasmussen T.B."/>
            <person name="Derkx P.M."/>
            <person name="Jespersen L."/>
        </authorList>
    </citation>
    <scope>NUCLEOTIDE SEQUENCE [LARGE SCALE GENOMIC DNA]</scope>
    <source>
        <strain evidence="1 2">L12</strain>
    </source>
</reference>
<dbReference type="RefSeq" id="WP_006638634.1">
    <property type="nucleotide sequence ID" value="NZ_AOFM01000008.1"/>
</dbReference>
<evidence type="ECO:0000313" key="2">
    <source>
        <dbReference type="Proteomes" id="UP000011907"/>
    </source>
</evidence>
<accession>M5P3E5</accession>
<evidence type="ECO:0000313" key="1">
    <source>
        <dbReference type="EMBL" id="EME73939.1"/>
    </source>
</evidence>
<dbReference type="AlphaFoldDB" id="M5P3E5"/>
<proteinExistence type="predicted"/>
<dbReference type="PATRIC" id="fig|1274524.3.peg.2863"/>
<gene>
    <name evidence="1" type="ORF">BSONL12_13271</name>
</gene>
<dbReference type="OrthoDB" id="3863730at2"/>
<dbReference type="GeneID" id="92851456"/>
<protein>
    <recommendedName>
        <fullName evidence="3">HEXXH motif domain-containing protein</fullName>
    </recommendedName>
</protein>
<dbReference type="eggNOG" id="ENOG5033VKC">
    <property type="taxonomic scope" value="Bacteria"/>
</dbReference>
<comment type="caution">
    <text evidence="1">The sequence shown here is derived from an EMBL/GenBank/DDBJ whole genome shotgun (WGS) entry which is preliminary data.</text>
</comment>
<organism evidence="1 2">
    <name type="scientific">Bacillus sonorensis L12</name>
    <dbReference type="NCBI Taxonomy" id="1274524"/>
    <lineage>
        <taxon>Bacteria</taxon>
        <taxon>Bacillati</taxon>
        <taxon>Bacillota</taxon>
        <taxon>Bacilli</taxon>
        <taxon>Bacillales</taxon>
        <taxon>Bacillaceae</taxon>
        <taxon>Bacillus</taxon>
    </lineage>
</organism>
<evidence type="ECO:0008006" key="3">
    <source>
        <dbReference type="Google" id="ProtNLM"/>
    </source>
</evidence>
<dbReference type="EMBL" id="AOFM01000008">
    <property type="protein sequence ID" value="EME73939.1"/>
    <property type="molecule type" value="Genomic_DNA"/>
</dbReference>
<dbReference type="Proteomes" id="UP000011907">
    <property type="component" value="Unassembled WGS sequence"/>
</dbReference>
<sequence length="322" mass="37133">MSIPGLVHFKIPKGSFFDIQKNECKEKKEYLSHLHLTAELTGIPHPDQHLSSIDGEKLKVGNDTFFMITKLPEMIWNKLPITSHEILQATKEQKELLSMALHHLKRNYSRAYQLIKEFVRSIVWVRIRKNFVDKDTQITSASFPIMPLCIYISDKATFHIPPNSLSTIQSFRFLAENLYHEAVHQVINMNLLLCDIFNENYDSKTSAKIEIPWRNTQAIRNQYWELDRVFHAAIVYSQMLKFRISELHESSLHHEERKIFEEAAASGLQSAQHLSESLLSHKDSFTSVGIKLIEELANDIHDTAKKMESHSVFSFIGSGGSQ</sequence>